<dbReference type="PANTHER" id="PTHR30579:SF7">
    <property type="entry name" value="HTH-TYPE TRANSCRIPTIONAL REGULATOR LRHA-RELATED"/>
    <property type="match status" value="1"/>
</dbReference>
<reference evidence="6 7" key="1">
    <citation type="submission" date="2020-04" db="EMBL/GenBank/DDBJ databases">
        <title>Molecular characterization of pseudomonads from Agaricus bisporus reveal novel blotch 2 pathogens in Western Europe.</title>
        <authorList>
            <person name="Taparia T."/>
            <person name="Krijger M."/>
            <person name="Haynes E."/>
            <person name="Elpinstone J.G."/>
            <person name="Noble R."/>
            <person name="Van Der Wolf J."/>
        </authorList>
    </citation>
    <scope>NUCLEOTIDE SEQUENCE [LARGE SCALE GENOMIC DNA]</scope>
    <source>
        <strain evidence="6 7">H7001</strain>
    </source>
</reference>
<dbReference type="PRINTS" id="PR00039">
    <property type="entry name" value="HTHLYSR"/>
</dbReference>
<comment type="caution">
    <text evidence="6">The sequence shown here is derived from an EMBL/GenBank/DDBJ whole genome shotgun (WGS) entry which is preliminary data.</text>
</comment>
<evidence type="ECO:0000256" key="1">
    <source>
        <dbReference type="ARBA" id="ARBA00009437"/>
    </source>
</evidence>
<dbReference type="Proteomes" id="UP000539985">
    <property type="component" value="Unassembled WGS sequence"/>
</dbReference>
<dbReference type="AlphaFoldDB" id="A0A7Y7XJF1"/>
<organism evidence="6 7">
    <name type="scientific">Pseudomonas gingeri</name>
    <dbReference type="NCBI Taxonomy" id="117681"/>
    <lineage>
        <taxon>Bacteria</taxon>
        <taxon>Pseudomonadati</taxon>
        <taxon>Pseudomonadota</taxon>
        <taxon>Gammaproteobacteria</taxon>
        <taxon>Pseudomonadales</taxon>
        <taxon>Pseudomonadaceae</taxon>
        <taxon>Pseudomonas</taxon>
    </lineage>
</organism>
<dbReference type="SUPFAM" id="SSF46785">
    <property type="entry name" value="Winged helix' DNA-binding domain"/>
    <property type="match status" value="1"/>
</dbReference>
<evidence type="ECO:0000256" key="3">
    <source>
        <dbReference type="ARBA" id="ARBA00023125"/>
    </source>
</evidence>
<dbReference type="InterPro" id="IPR050176">
    <property type="entry name" value="LTTR"/>
</dbReference>
<evidence type="ECO:0000313" key="6">
    <source>
        <dbReference type="EMBL" id="NWC00766.1"/>
    </source>
</evidence>
<dbReference type="Gene3D" id="3.40.190.10">
    <property type="entry name" value="Periplasmic binding protein-like II"/>
    <property type="match status" value="2"/>
</dbReference>
<gene>
    <name evidence="6" type="ORF">HX882_33365</name>
</gene>
<accession>A0A7Y7XJF1</accession>
<keyword evidence="3" id="KW-0238">DNA-binding</keyword>
<dbReference type="GO" id="GO:0003677">
    <property type="term" value="F:DNA binding"/>
    <property type="evidence" value="ECO:0007669"/>
    <property type="project" value="UniProtKB-KW"/>
</dbReference>
<dbReference type="PROSITE" id="PS50931">
    <property type="entry name" value="HTH_LYSR"/>
    <property type="match status" value="1"/>
</dbReference>
<dbReference type="SUPFAM" id="SSF53850">
    <property type="entry name" value="Periplasmic binding protein-like II"/>
    <property type="match status" value="1"/>
</dbReference>
<dbReference type="InterPro" id="IPR000847">
    <property type="entry name" value="LysR_HTH_N"/>
</dbReference>
<keyword evidence="4" id="KW-0804">Transcription</keyword>
<comment type="similarity">
    <text evidence="1">Belongs to the LysR transcriptional regulatory family.</text>
</comment>
<keyword evidence="2" id="KW-0805">Transcription regulation</keyword>
<evidence type="ECO:0000313" key="7">
    <source>
        <dbReference type="Proteomes" id="UP000539985"/>
    </source>
</evidence>
<dbReference type="RefSeq" id="WP_177098381.1">
    <property type="nucleotide sequence ID" value="NZ_JACAOS010000023.1"/>
</dbReference>
<feature type="domain" description="HTH lysR-type" evidence="5">
    <location>
        <begin position="6"/>
        <end position="62"/>
    </location>
</feature>
<protein>
    <submittedName>
        <fullName evidence="6">LysR family transcriptional regulator</fullName>
    </submittedName>
</protein>
<evidence type="ECO:0000259" key="5">
    <source>
        <dbReference type="PROSITE" id="PS50931"/>
    </source>
</evidence>
<dbReference type="Pfam" id="PF00126">
    <property type="entry name" value="HTH_1"/>
    <property type="match status" value="1"/>
</dbReference>
<dbReference type="Gene3D" id="1.10.10.10">
    <property type="entry name" value="Winged helix-like DNA-binding domain superfamily/Winged helix DNA-binding domain"/>
    <property type="match status" value="1"/>
</dbReference>
<sequence length="290" mass="32435">MKLTNIDMDLLRALVYVSNTQGFTKAAEQLFRTQSAISLQIKKLEQITHEKLLERGKEIRLTPAGLKVYDYAQQILKLNDELIHSITHERPPPHARIGLPEHHDPALIEKIIRSTFSSNIQCSFFNDDAMNLSRMVEHHLLDIAFILQTELVGALEIAVIPLSWVSAKGSRLYRNDIIRLAVPPQGSVIRRLTQQTLTDNAQRFTVICSSGDFTHLKTTIVTDQAIGVMPTQNVPDALGIVNDHKLPDLPQARLFIKISAQASDDVKTLASAMIRACTESDWPLNTSTSD</sequence>
<dbReference type="GO" id="GO:0003700">
    <property type="term" value="F:DNA-binding transcription factor activity"/>
    <property type="evidence" value="ECO:0007669"/>
    <property type="project" value="InterPro"/>
</dbReference>
<proteinExistence type="inferred from homology"/>
<dbReference type="InterPro" id="IPR036390">
    <property type="entry name" value="WH_DNA-bd_sf"/>
</dbReference>
<dbReference type="EMBL" id="JACAQB010000039">
    <property type="protein sequence ID" value="NWC00766.1"/>
    <property type="molecule type" value="Genomic_DNA"/>
</dbReference>
<evidence type="ECO:0000256" key="2">
    <source>
        <dbReference type="ARBA" id="ARBA00023015"/>
    </source>
</evidence>
<dbReference type="InterPro" id="IPR036388">
    <property type="entry name" value="WH-like_DNA-bd_sf"/>
</dbReference>
<name>A0A7Y7XJF1_9PSED</name>
<dbReference type="PANTHER" id="PTHR30579">
    <property type="entry name" value="TRANSCRIPTIONAL REGULATOR"/>
    <property type="match status" value="1"/>
</dbReference>
<evidence type="ECO:0000256" key="4">
    <source>
        <dbReference type="ARBA" id="ARBA00023163"/>
    </source>
</evidence>